<dbReference type="InterPro" id="IPR017871">
    <property type="entry name" value="ABC_transporter-like_CS"/>
</dbReference>
<evidence type="ECO:0000256" key="4">
    <source>
        <dbReference type="ARBA" id="ARBA00022840"/>
    </source>
</evidence>
<dbReference type="InterPro" id="IPR047641">
    <property type="entry name" value="ABC_transpr_MalK/UgpC-like"/>
</dbReference>
<keyword evidence="1" id="KW-0813">Transport</keyword>
<dbReference type="GO" id="GO:0005524">
    <property type="term" value="F:ATP binding"/>
    <property type="evidence" value="ECO:0007669"/>
    <property type="project" value="UniProtKB-KW"/>
</dbReference>
<comment type="caution">
    <text evidence="8">The sequence shown here is derived from an EMBL/GenBank/DDBJ whole genome shotgun (WGS) entry which is preliminary data.</text>
</comment>
<keyword evidence="6" id="KW-0472">Membrane</keyword>
<dbReference type="PANTHER" id="PTHR43875">
    <property type="entry name" value="MALTODEXTRIN IMPORT ATP-BINDING PROTEIN MSMX"/>
    <property type="match status" value="1"/>
</dbReference>
<keyword evidence="5" id="KW-1278">Translocase</keyword>
<dbReference type="SUPFAM" id="SSF50331">
    <property type="entry name" value="MOP-like"/>
    <property type="match status" value="1"/>
</dbReference>
<dbReference type="PROSITE" id="PS00211">
    <property type="entry name" value="ABC_TRANSPORTER_1"/>
    <property type="match status" value="1"/>
</dbReference>
<evidence type="ECO:0000259" key="7">
    <source>
        <dbReference type="PROSITE" id="PS50893"/>
    </source>
</evidence>
<dbReference type="Gene3D" id="2.40.50.140">
    <property type="entry name" value="Nucleic acid-binding proteins"/>
    <property type="match status" value="1"/>
</dbReference>
<gene>
    <name evidence="8" type="primary">ugpC_1</name>
    <name evidence="8" type="ORF">JEODO184_00604</name>
</gene>
<sequence length="366" mass="42492">MTSIILKNVNKSYGDTIIIENLNLEIREGERTIFLGPSGCGKSTILRMIAGLESITSGEIFLDEENVTHKPSGERNIAMVFQNYALYPHMSVENNILYALKRNKVSKGEREKRLEKVLNMLELKKFRKRMPKDLSGGQRQRVALARATVKQSNYFLLDEPLSNLDAKLRVIARRELLKLHEEFKQTFVYVTHDQIEAMALGNRIVVLNKGEVQMVDTPYNVYHHPRNLFTARFIGSPPMNILEGYIQEHKFHFDDQTFDVSQVKSMNSELEDKDVYLGIRPEHMRLSVNDEGDIKGKIIFRENFGAEVAHTIQIGESEIIVMSNKIIEQERVSIIVDREYVHFFDKNTEINYNYLMEDFNEYSTKY</sequence>
<dbReference type="Gene3D" id="2.40.50.100">
    <property type="match status" value="1"/>
</dbReference>
<dbReference type="InterPro" id="IPR003439">
    <property type="entry name" value="ABC_transporter-like_ATP-bd"/>
</dbReference>
<evidence type="ECO:0000313" key="9">
    <source>
        <dbReference type="Proteomes" id="UP000589351"/>
    </source>
</evidence>
<protein>
    <submittedName>
        <fullName evidence="8">sn-glycerol-3-phosphate import ATP-binding protein UgpC</fullName>
    </submittedName>
</protein>
<evidence type="ECO:0000256" key="3">
    <source>
        <dbReference type="ARBA" id="ARBA00022741"/>
    </source>
</evidence>
<keyword evidence="9" id="KW-1185">Reference proteome</keyword>
<dbReference type="SUPFAM" id="SSF52540">
    <property type="entry name" value="P-loop containing nucleoside triphosphate hydrolases"/>
    <property type="match status" value="1"/>
</dbReference>
<dbReference type="FunFam" id="3.40.50.300:FF:000042">
    <property type="entry name" value="Maltose/maltodextrin ABC transporter, ATP-binding protein"/>
    <property type="match status" value="1"/>
</dbReference>
<dbReference type="GO" id="GO:0140359">
    <property type="term" value="F:ABC-type transporter activity"/>
    <property type="evidence" value="ECO:0007669"/>
    <property type="project" value="UniProtKB-ARBA"/>
</dbReference>
<evidence type="ECO:0000313" key="8">
    <source>
        <dbReference type="EMBL" id="CAD2074000.1"/>
    </source>
</evidence>
<evidence type="ECO:0000256" key="1">
    <source>
        <dbReference type="ARBA" id="ARBA00022448"/>
    </source>
</evidence>
<dbReference type="Gene3D" id="3.40.50.300">
    <property type="entry name" value="P-loop containing nucleotide triphosphate hydrolases"/>
    <property type="match status" value="1"/>
</dbReference>
<evidence type="ECO:0000256" key="6">
    <source>
        <dbReference type="ARBA" id="ARBA00023136"/>
    </source>
</evidence>
<dbReference type="InterPro" id="IPR008995">
    <property type="entry name" value="Mo/tungstate-bd_C_term_dom"/>
</dbReference>
<organism evidence="8 9">
    <name type="scientific">Jeotgalicoccus meleagridis</name>
    <dbReference type="NCBI Taxonomy" id="2759181"/>
    <lineage>
        <taxon>Bacteria</taxon>
        <taxon>Bacillati</taxon>
        <taxon>Bacillota</taxon>
        <taxon>Bacilli</taxon>
        <taxon>Bacillales</taxon>
        <taxon>Staphylococcaceae</taxon>
        <taxon>Jeotgalicoccus</taxon>
    </lineage>
</organism>
<dbReference type="PANTHER" id="PTHR43875:SF15">
    <property type="entry name" value="TREHALOSE IMPORT ATP-BINDING PROTEIN SUGC"/>
    <property type="match status" value="1"/>
</dbReference>
<reference evidence="8 9" key="1">
    <citation type="submission" date="2020-07" db="EMBL/GenBank/DDBJ databases">
        <authorList>
            <person name="Criscuolo A."/>
        </authorList>
    </citation>
    <scope>NUCLEOTIDE SEQUENCE [LARGE SCALE GENOMIC DNA]</scope>
    <source>
        <strain evidence="8">CIP111649</strain>
    </source>
</reference>
<name>A0A6V7R949_9STAP</name>
<dbReference type="RefSeq" id="WP_185125148.1">
    <property type="nucleotide sequence ID" value="NZ_CAJEWD010000004.1"/>
</dbReference>
<keyword evidence="4 8" id="KW-0067">ATP-binding</keyword>
<dbReference type="SMART" id="SM00382">
    <property type="entry name" value="AAA"/>
    <property type="match status" value="1"/>
</dbReference>
<proteinExistence type="predicted"/>
<dbReference type="Pfam" id="PF17912">
    <property type="entry name" value="OB_MalK"/>
    <property type="match status" value="1"/>
</dbReference>
<evidence type="ECO:0000256" key="5">
    <source>
        <dbReference type="ARBA" id="ARBA00022967"/>
    </source>
</evidence>
<dbReference type="Pfam" id="PF00005">
    <property type="entry name" value="ABC_tran"/>
    <property type="match status" value="1"/>
</dbReference>
<dbReference type="AlphaFoldDB" id="A0A6V7R949"/>
<dbReference type="PROSITE" id="PS50893">
    <property type="entry name" value="ABC_TRANSPORTER_2"/>
    <property type="match status" value="1"/>
</dbReference>
<feature type="domain" description="ABC transporter" evidence="7">
    <location>
        <begin position="4"/>
        <end position="234"/>
    </location>
</feature>
<accession>A0A6V7R949</accession>
<dbReference type="EMBL" id="CAJEWD010000004">
    <property type="protein sequence ID" value="CAD2074000.1"/>
    <property type="molecule type" value="Genomic_DNA"/>
</dbReference>
<evidence type="ECO:0000256" key="2">
    <source>
        <dbReference type="ARBA" id="ARBA00022475"/>
    </source>
</evidence>
<dbReference type="GO" id="GO:0016887">
    <property type="term" value="F:ATP hydrolysis activity"/>
    <property type="evidence" value="ECO:0007669"/>
    <property type="project" value="InterPro"/>
</dbReference>
<dbReference type="InterPro" id="IPR027417">
    <property type="entry name" value="P-loop_NTPase"/>
</dbReference>
<keyword evidence="3" id="KW-0547">Nucleotide-binding</keyword>
<dbReference type="GO" id="GO:0055052">
    <property type="term" value="C:ATP-binding cassette (ABC) transporter complex, substrate-binding subunit-containing"/>
    <property type="evidence" value="ECO:0007669"/>
    <property type="project" value="TreeGrafter"/>
</dbReference>
<dbReference type="InterPro" id="IPR003593">
    <property type="entry name" value="AAA+_ATPase"/>
</dbReference>
<dbReference type="InterPro" id="IPR012340">
    <property type="entry name" value="NA-bd_OB-fold"/>
</dbReference>
<dbReference type="InterPro" id="IPR040582">
    <property type="entry name" value="OB_MalK-like"/>
</dbReference>
<dbReference type="Proteomes" id="UP000589351">
    <property type="component" value="Unassembled WGS sequence"/>
</dbReference>
<keyword evidence="2" id="KW-1003">Cell membrane</keyword>